<feature type="transmembrane region" description="Helical" evidence="2">
    <location>
        <begin position="311"/>
        <end position="334"/>
    </location>
</feature>
<comment type="similarity">
    <text evidence="1">Belongs to the RUS1 family.</text>
</comment>
<dbReference type="PANTHER" id="PTHR12770">
    <property type="entry name" value="RUS1 FAMILY PROTEIN C16ORF58"/>
    <property type="match status" value="1"/>
</dbReference>
<feature type="domain" description="Protein root UVB sensitive/RUS" evidence="3">
    <location>
        <begin position="120"/>
        <end position="360"/>
    </location>
</feature>
<dbReference type="InterPro" id="IPR006968">
    <property type="entry name" value="RUS_fam"/>
</dbReference>
<name>A0A7J6W8B7_THATH</name>
<dbReference type="InterPro" id="IPR055412">
    <property type="entry name" value="UVB_sens_C"/>
</dbReference>
<keyword evidence="2" id="KW-1133">Transmembrane helix</keyword>
<evidence type="ECO:0000313" key="5">
    <source>
        <dbReference type="EMBL" id="KAF5192605.1"/>
    </source>
</evidence>
<dbReference type="Pfam" id="PF04884">
    <property type="entry name" value="UVB_sens_prot"/>
    <property type="match status" value="1"/>
</dbReference>
<evidence type="ECO:0000313" key="6">
    <source>
        <dbReference type="Proteomes" id="UP000554482"/>
    </source>
</evidence>
<evidence type="ECO:0000256" key="2">
    <source>
        <dbReference type="SAM" id="Phobius"/>
    </source>
</evidence>
<dbReference type="OrthoDB" id="364779at2759"/>
<proteinExistence type="inferred from homology"/>
<reference evidence="5 6" key="1">
    <citation type="submission" date="2020-06" db="EMBL/GenBank/DDBJ databases">
        <title>Transcriptomic and genomic resources for Thalictrum thalictroides and T. hernandezii: Facilitating candidate gene discovery in an emerging model plant lineage.</title>
        <authorList>
            <person name="Arias T."/>
            <person name="Riano-Pachon D.M."/>
            <person name="Di Stilio V.S."/>
        </authorList>
    </citation>
    <scope>NUCLEOTIDE SEQUENCE [LARGE SCALE GENOMIC DNA]</scope>
    <source>
        <strain evidence="6">cv. WT478/WT964</strain>
        <tissue evidence="5">Leaves</tissue>
    </source>
</reference>
<evidence type="ECO:0000259" key="4">
    <source>
        <dbReference type="Pfam" id="PF24160"/>
    </source>
</evidence>
<keyword evidence="2" id="KW-0812">Transmembrane</keyword>
<organism evidence="5 6">
    <name type="scientific">Thalictrum thalictroides</name>
    <name type="common">Rue-anemone</name>
    <name type="synonym">Anemone thalictroides</name>
    <dbReference type="NCBI Taxonomy" id="46969"/>
    <lineage>
        <taxon>Eukaryota</taxon>
        <taxon>Viridiplantae</taxon>
        <taxon>Streptophyta</taxon>
        <taxon>Embryophyta</taxon>
        <taxon>Tracheophyta</taxon>
        <taxon>Spermatophyta</taxon>
        <taxon>Magnoliopsida</taxon>
        <taxon>Ranunculales</taxon>
        <taxon>Ranunculaceae</taxon>
        <taxon>Thalictroideae</taxon>
        <taxon>Thalictrum</taxon>
    </lineage>
</organism>
<dbReference type="EMBL" id="JABWDY010021153">
    <property type="protein sequence ID" value="KAF5192605.1"/>
    <property type="molecule type" value="Genomic_DNA"/>
</dbReference>
<feature type="transmembrane region" description="Helical" evidence="2">
    <location>
        <begin position="208"/>
        <end position="230"/>
    </location>
</feature>
<dbReference type="AlphaFoldDB" id="A0A7J6W8B7"/>
<comment type="caution">
    <text evidence="5">The sequence shown here is derived from an EMBL/GenBank/DDBJ whole genome shotgun (WGS) entry which is preliminary data.</text>
</comment>
<accession>A0A7J6W8B7</accession>
<feature type="domain" description="Root UVB sensitive protein C-terminal" evidence="4">
    <location>
        <begin position="365"/>
        <end position="524"/>
    </location>
</feature>
<dbReference type="Proteomes" id="UP000554482">
    <property type="component" value="Unassembled WGS sequence"/>
</dbReference>
<dbReference type="Pfam" id="PF24160">
    <property type="entry name" value="UVB_sens_C"/>
    <property type="match status" value="1"/>
</dbReference>
<gene>
    <name evidence="5" type="ORF">FRX31_017809</name>
</gene>
<sequence length="537" mass="61544">MQSTSYISNDSFHLQPSWKRKTHKPHFNFNKFNLNKPKTLTLFNSIKTSYKEINSEVKADLFHLPIGIRKGGKISQYFWDGSHLQLVSVDGEDWNWFKFDDGFEKLCKFCCSAIRGFLIPNRVQEKNYMEYVKWKFLHRVFSSALQVLATQAMFRAMGVGFSQSLPSAAALNWVLKDGLGRLSRCIYTASLASAFDTNLKRVRFSTSIIFTLSIGVELLTPFFPSYFLLLATMANIAKQISLACYLATASAVHRSFAVGDNLCEISAKAQLQTVCFDNLGLILAALLNYLCRNNQRVISILFLTNKTRQWLRLQAGLPLFVYPIFSAIDLFGIYQGLKHVHLQTLTKDRLEIIVETWIQSEFKFVPSPAEISKKEGIDFPWFKGRKRWPIRIGCVDPKAQIPKISMLIMRALRSEELYFVCMETSKRGFTSWQESVLLSLRKGADTSHIIIGLLQACHIRKSLLLREKEWEHILANDIAESVTSEWFELVEESHKTCAQGKVNLLKEMKRAGWAVENILLSTHEQVRYSFLGDKHDS</sequence>
<dbReference type="InterPro" id="IPR054549">
    <property type="entry name" value="UVB_sens_RUS_dom"/>
</dbReference>
<keyword evidence="6" id="KW-1185">Reference proteome</keyword>
<evidence type="ECO:0000256" key="1">
    <source>
        <dbReference type="ARBA" id="ARBA00007558"/>
    </source>
</evidence>
<dbReference type="PANTHER" id="PTHR12770:SF29">
    <property type="entry name" value="PROTEIN ROOT UVB SENSITIVE 4"/>
    <property type="match status" value="1"/>
</dbReference>
<keyword evidence="2" id="KW-0472">Membrane</keyword>
<protein>
    <submittedName>
        <fullName evidence="5">Root UVB sensitive</fullName>
    </submittedName>
</protein>
<evidence type="ECO:0000259" key="3">
    <source>
        <dbReference type="Pfam" id="PF04884"/>
    </source>
</evidence>